<dbReference type="Pfam" id="PF16344">
    <property type="entry name" value="FecR_C"/>
    <property type="match status" value="1"/>
</dbReference>
<reference evidence="3 4" key="1">
    <citation type="submission" date="2019-07" db="EMBL/GenBank/DDBJ databases">
        <title>Thalassofilum flectens gen. nov., sp. nov., a novel moderate thermophilic anaerobe from a shallow sea hot spring in Kunashir Island (Russia), representing a new family in the order Bacteroidales, and proposal of Thalassofilacea fam. nov.</title>
        <authorList>
            <person name="Kochetkova T.V."/>
            <person name="Podosokorskaya O.A."/>
            <person name="Novikov A."/>
            <person name="Elcheninov A.G."/>
            <person name="Toshchakov S.V."/>
            <person name="Kublanov I.V."/>
        </authorList>
    </citation>
    <scope>NUCLEOTIDE SEQUENCE [LARGE SCALE GENOMIC DNA]</scope>
    <source>
        <strain evidence="3 4">38-H</strain>
    </source>
</reference>
<dbReference type="InterPro" id="IPR032508">
    <property type="entry name" value="FecR_C"/>
</dbReference>
<sequence>MGKKKLLTYFLLLSLLLSFHMVSVGQDVRISEKYNQKPLTEILSQLTEKYNVKLAYDPVALSELKYTGKFSNDKIEKVLKAVLKNSGFEYVKINQVYVVKKSVAKIEKKSSFIQGIVRDRISGEALPYASVKVVNDNTGTVTNTDGFFTIQNMTDDSVSIEVSFLGFNPIKTKIARIDNSGSPVVVELDPKLFVISDVEVVKSISKLLALGNNPGEIVLNTRKVGETPSLSGIDVLAPLQLLPGVDGTTESLSGLLVRHSPPDKNLISYDGFTIYHINHLFGAFSSLNSKAIKDVRLYRGGFDARWGGRASSVVEITGKTGNEKKFVVDVGSDQLAGDITVEGPIGKKSSFILSARRAYTDYYRSPQFLNIFESAANDIKILNKSFTVFGTDPSAPSYMFYDANAKYSLKPNSKDVISVSAYVGKDRLNYAQLLSSPFVKELSDWGNSGIGTRWARQWNGKFYHNLTFGLSNFSSDFALYDSTLSKRSAQLFADTVIRDYKTSTNLVDYTLNLNTQFTLSKEFLLEFGLHANIVDDNLFEKYFRSTNGYVFIDTMRQSSFYSQLKTGWLQLTYKTKGLKSLKIGGRLSHHNLTDKYYFEPRVQMVLSPTEKLDLKFSAGLYNQFINRIYLYSTSVKYLWVASDGVNFPVVKSKHFISGISYETKNFTIDIEGYVKETSGLSFVQNKIVRTTNNRFVERSKLYLLDSRALGVDLLLKKTADQFEGWLAYSYSKSFNQSSSLNGGDEYYALDDHLHELKAVTLYRYKRWRLSSAWIYGSPKPWDEIILLPNLTISPDYEKNSSRLTPYHRLDVGISYSAQIFSEGMVEFGLKVFNLYNRNNILARPYSLTDTPISDYLQGKSIISYNDIYGLGRTPTIFFNIRF</sequence>
<name>A0A7D4BQS2_9BACT</name>
<proteinExistence type="predicted"/>
<feature type="signal peptide" evidence="1">
    <location>
        <begin position="1"/>
        <end position="25"/>
    </location>
</feature>
<evidence type="ECO:0000259" key="2">
    <source>
        <dbReference type="Pfam" id="PF16344"/>
    </source>
</evidence>
<accession>A0A7D4BQS2</accession>
<dbReference type="RefSeq" id="WP_173072579.1">
    <property type="nucleotide sequence ID" value="NZ_CP041345.1"/>
</dbReference>
<evidence type="ECO:0000256" key="1">
    <source>
        <dbReference type="SAM" id="SignalP"/>
    </source>
</evidence>
<dbReference type="Proteomes" id="UP000500961">
    <property type="component" value="Chromosome"/>
</dbReference>
<protein>
    <submittedName>
        <fullName evidence="3">DUF4974 domain-containing protein</fullName>
    </submittedName>
</protein>
<dbReference type="Gene3D" id="3.55.50.30">
    <property type="match status" value="1"/>
</dbReference>
<feature type="chain" id="PRO_5029637302" evidence="1">
    <location>
        <begin position="26"/>
        <end position="882"/>
    </location>
</feature>
<dbReference type="EMBL" id="CP041345">
    <property type="protein sequence ID" value="QKG79061.1"/>
    <property type="molecule type" value="Genomic_DNA"/>
</dbReference>
<dbReference type="InterPro" id="IPR008969">
    <property type="entry name" value="CarboxyPept-like_regulatory"/>
</dbReference>
<dbReference type="KEGG" id="ttz:FHG85_01870"/>
<dbReference type="SUPFAM" id="SSF49464">
    <property type="entry name" value="Carboxypeptidase regulatory domain-like"/>
    <property type="match status" value="1"/>
</dbReference>
<feature type="domain" description="Protein FecR C-terminal" evidence="2">
    <location>
        <begin position="34"/>
        <end position="96"/>
    </location>
</feature>
<keyword evidence="4" id="KW-1185">Reference proteome</keyword>
<dbReference type="AlphaFoldDB" id="A0A7D4BQS2"/>
<evidence type="ECO:0000313" key="3">
    <source>
        <dbReference type="EMBL" id="QKG79061.1"/>
    </source>
</evidence>
<dbReference type="Gene3D" id="2.60.40.1120">
    <property type="entry name" value="Carboxypeptidase-like, regulatory domain"/>
    <property type="match status" value="1"/>
</dbReference>
<keyword evidence="1" id="KW-0732">Signal</keyword>
<organism evidence="3 4">
    <name type="scientific">Tenuifilum thalassicum</name>
    <dbReference type="NCBI Taxonomy" id="2590900"/>
    <lineage>
        <taxon>Bacteria</taxon>
        <taxon>Pseudomonadati</taxon>
        <taxon>Bacteroidota</taxon>
        <taxon>Bacteroidia</taxon>
        <taxon>Bacteroidales</taxon>
        <taxon>Tenuifilaceae</taxon>
        <taxon>Tenuifilum</taxon>
    </lineage>
</organism>
<gene>
    <name evidence="3" type="ORF">FHG85_01870</name>
</gene>
<evidence type="ECO:0000313" key="4">
    <source>
        <dbReference type="Proteomes" id="UP000500961"/>
    </source>
</evidence>
<dbReference type="SUPFAM" id="SSF56935">
    <property type="entry name" value="Porins"/>
    <property type="match status" value="1"/>
</dbReference>
<dbReference type="Pfam" id="PF13715">
    <property type="entry name" value="CarbopepD_reg_2"/>
    <property type="match status" value="1"/>
</dbReference>